<name>A0A2P2QNH9_RHIMU</name>
<organism evidence="1">
    <name type="scientific">Rhizophora mucronata</name>
    <name type="common">Asiatic mangrove</name>
    <dbReference type="NCBI Taxonomy" id="61149"/>
    <lineage>
        <taxon>Eukaryota</taxon>
        <taxon>Viridiplantae</taxon>
        <taxon>Streptophyta</taxon>
        <taxon>Embryophyta</taxon>
        <taxon>Tracheophyta</taxon>
        <taxon>Spermatophyta</taxon>
        <taxon>Magnoliopsida</taxon>
        <taxon>eudicotyledons</taxon>
        <taxon>Gunneridae</taxon>
        <taxon>Pentapetalae</taxon>
        <taxon>rosids</taxon>
        <taxon>fabids</taxon>
        <taxon>Malpighiales</taxon>
        <taxon>Rhizophoraceae</taxon>
        <taxon>Rhizophora</taxon>
    </lineage>
</organism>
<protein>
    <submittedName>
        <fullName evidence="1">Uncharacterized protein</fullName>
    </submittedName>
</protein>
<evidence type="ECO:0000313" key="1">
    <source>
        <dbReference type="EMBL" id="MBX68570.1"/>
    </source>
</evidence>
<dbReference type="EMBL" id="GGEC01088086">
    <property type="protein sequence ID" value="MBX68570.1"/>
    <property type="molecule type" value="Transcribed_RNA"/>
</dbReference>
<reference evidence="1" key="1">
    <citation type="submission" date="2018-02" db="EMBL/GenBank/DDBJ databases">
        <title>Rhizophora mucronata_Transcriptome.</title>
        <authorList>
            <person name="Meera S.P."/>
            <person name="Sreeshan A."/>
            <person name="Augustine A."/>
        </authorList>
    </citation>
    <scope>NUCLEOTIDE SEQUENCE</scope>
    <source>
        <tissue evidence="1">Leaf</tissue>
    </source>
</reference>
<accession>A0A2P2QNH9</accession>
<sequence>MKIACGTTFNTFSIGKSTSKNHWI</sequence>
<proteinExistence type="predicted"/>
<dbReference type="AlphaFoldDB" id="A0A2P2QNH9"/>